<dbReference type="Pfam" id="PF01368">
    <property type="entry name" value="DHH"/>
    <property type="match status" value="1"/>
</dbReference>
<comment type="caution">
    <text evidence="3">The sequence shown here is derived from an EMBL/GenBank/DDBJ whole genome shotgun (WGS) entry which is preliminary data.</text>
</comment>
<dbReference type="PANTHER" id="PTHR47618">
    <property type="entry name" value="BIFUNCTIONAL OLIGORIBONUCLEASE AND PAP PHOSPHATASE NRNA"/>
    <property type="match status" value="1"/>
</dbReference>
<dbReference type="InterPro" id="IPR003156">
    <property type="entry name" value="DHHA1_dom"/>
</dbReference>
<dbReference type="Pfam" id="PF02272">
    <property type="entry name" value="DHHA1"/>
    <property type="match status" value="1"/>
</dbReference>
<keyword evidence="4" id="KW-1185">Reference proteome</keyword>
<feature type="domain" description="DDH" evidence="1">
    <location>
        <begin position="26"/>
        <end position="171"/>
    </location>
</feature>
<evidence type="ECO:0000259" key="1">
    <source>
        <dbReference type="Pfam" id="PF01368"/>
    </source>
</evidence>
<dbReference type="Gene3D" id="3.90.1640.10">
    <property type="entry name" value="inorganic pyrophosphatase (n-terminal core)"/>
    <property type="match status" value="1"/>
</dbReference>
<dbReference type="PANTHER" id="PTHR47618:SF1">
    <property type="entry name" value="BIFUNCTIONAL OLIGORIBONUCLEASE AND PAP PHOSPHATASE NRNA"/>
    <property type="match status" value="1"/>
</dbReference>
<sequence>MATDVELRDIRQFTDNLLAWVRGKGKIVIVVHDNPDPDCLASAMALRHLFVMKLNKETVITFSGMIGRSENLAMAKELQIPLTPLGITDLSDFQVVCMLDTQPGTGNNSLPPGTRVDVVIDHHPLREATRQCRWVDVREEYGVTATILYEYLQVQDVPIGTKLATALFYAIKSETQDLGRDTNLPDREAYHRLFPLTNKRLLNSITHPKQPFEYFVTVSRALANTSIYGNVLVSRLGAVAFPELVAEMADFLLRLEDIEMVLTMGMYNNDMIISMRSNRHDMNAGDVLRQLVTGVGAAGGHGMMAGGKVEIASPTPADVEEMENLMTERFLAELGAASLPVRHLIA</sequence>
<feature type="domain" description="DHHA1" evidence="2">
    <location>
        <begin position="230"/>
        <end position="311"/>
    </location>
</feature>
<name>A0ABS5SGD4_9BACT</name>
<dbReference type="EMBL" id="JAHCVK010000010">
    <property type="protein sequence ID" value="MBT0654424.1"/>
    <property type="molecule type" value="Genomic_DNA"/>
</dbReference>
<evidence type="ECO:0000313" key="3">
    <source>
        <dbReference type="EMBL" id="MBT0654424.1"/>
    </source>
</evidence>
<dbReference type="SUPFAM" id="SSF64182">
    <property type="entry name" value="DHH phosphoesterases"/>
    <property type="match status" value="1"/>
</dbReference>
<dbReference type="InterPro" id="IPR001667">
    <property type="entry name" value="DDH_dom"/>
</dbReference>
<proteinExistence type="predicted"/>
<evidence type="ECO:0000259" key="2">
    <source>
        <dbReference type="Pfam" id="PF02272"/>
    </source>
</evidence>
<dbReference type="Proteomes" id="UP000756860">
    <property type="component" value="Unassembled WGS sequence"/>
</dbReference>
<accession>A0ABS5SGD4</accession>
<gene>
    <name evidence="3" type="ORF">KI810_15300</name>
</gene>
<organism evidence="3 4">
    <name type="scientific">Geomobilimonas luticola</name>
    <dbReference type="NCBI Taxonomy" id="1114878"/>
    <lineage>
        <taxon>Bacteria</taxon>
        <taxon>Pseudomonadati</taxon>
        <taxon>Thermodesulfobacteriota</taxon>
        <taxon>Desulfuromonadia</taxon>
        <taxon>Geobacterales</taxon>
        <taxon>Geobacteraceae</taxon>
        <taxon>Geomobilimonas</taxon>
    </lineage>
</organism>
<dbReference type="InterPro" id="IPR051319">
    <property type="entry name" value="Oligoribo/pAp-PDE_c-di-AMP_PDE"/>
</dbReference>
<dbReference type="InterPro" id="IPR038763">
    <property type="entry name" value="DHH_sf"/>
</dbReference>
<evidence type="ECO:0000313" key="4">
    <source>
        <dbReference type="Proteomes" id="UP000756860"/>
    </source>
</evidence>
<dbReference type="RefSeq" id="WP_214176431.1">
    <property type="nucleotide sequence ID" value="NZ_JAHCVK010000010.1"/>
</dbReference>
<reference evidence="3 4" key="1">
    <citation type="submission" date="2021-05" db="EMBL/GenBank/DDBJ databases">
        <title>The draft genome of Geobacter luticola JCM 17780.</title>
        <authorList>
            <person name="Xu Z."/>
            <person name="Masuda Y."/>
            <person name="Itoh H."/>
            <person name="Senoo K."/>
        </authorList>
    </citation>
    <scope>NUCLEOTIDE SEQUENCE [LARGE SCALE GENOMIC DNA]</scope>
    <source>
        <strain evidence="3 4">JCM 17780</strain>
    </source>
</reference>
<protein>
    <submittedName>
        <fullName evidence="3">DHH family phosphoesterase</fullName>
    </submittedName>
</protein>